<dbReference type="InterPro" id="IPR002931">
    <property type="entry name" value="Transglutaminase-like"/>
</dbReference>
<dbReference type="Proteomes" id="UP000034071">
    <property type="component" value="Chromosome"/>
</dbReference>
<gene>
    <name evidence="3" type="ORF">TQ33_0685</name>
</gene>
<dbReference type="Pfam" id="PF01841">
    <property type="entry name" value="Transglut_core"/>
    <property type="match status" value="1"/>
</dbReference>
<dbReference type="SUPFAM" id="SSF54001">
    <property type="entry name" value="Cysteine proteinases"/>
    <property type="match status" value="1"/>
</dbReference>
<dbReference type="InterPro" id="IPR038765">
    <property type="entry name" value="Papain-like_cys_pep_sf"/>
</dbReference>
<dbReference type="HOGENOM" id="CLU_016232_0_0_6"/>
<accession>A0A0F6TPJ7</accession>
<evidence type="ECO:0008006" key="5">
    <source>
        <dbReference type="Google" id="ProtNLM"/>
    </source>
</evidence>
<dbReference type="Gene3D" id="2.60.120.1130">
    <property type="match status" value="1"/>
</dbReference>
<dbReference type="InterPro" id="IPR024618">
    <property type="entry name" value="DUF3857"/>
</dbReference>
<evidence type="ECO:0000259" key="1">
    <source>
        <dbReference type="Pfam" id="PF01841"/>
    </source>
</evidence>
<proteinExistence type="predicted"/>
<dbReference type="Gene3D" id="2.60.40.3140">
    <property type="match status" value="1"/>
</dbReference>
<dbReference type="OrthoDB" id="8595007at2"/>
<keyword evidence="4" id="KW-1185">Reference proteome</keyword>
<sequence>MNGLYKIIILWVFFGANVFAEEPIELDKTYSIQPTPNWVTQQEIPKKTNQNGNYGVTYYLLERQLDFGSESQDYFRLVYSIDQKEALVDNSQVIINYNPSFQELEVHHVNVIRNGNIVNRLTLKDITVAQSEDTEESLMLTGKATASTQIKGLQVDDIVDFSYTIKGQNPIFEGKTFFRQNLGWSSPIEKLFVKAVSDKSLQIKTTAYPEKLKTEKQGGRYHYSLSVDNVATKKSLDGIPNRILYFPYIQGSEFDSWEEVVEWALPHYQDKFQLNSSLLSIADGWKQTFPDDLESQVTAAIQYVQDDIRYFGIELGVNSHKPHHPNTVFDRKYGDCKDKTVMLVALLKELGVTAYPALVSTDLNSGFEQMLPSPGVFDHVIVGIKYDDKYYFVDPTKSAQRGSLNSISLLPFEKVLIIDSELEQGIVEIPQHSYDHKIHIEEQFKVSSMSEPASYLISSTYYGVEADRIRSWYKVNSESVIQDNYYNFYKKIYPTLKINEGIDISDDENLNVIIIKESYLVPSLWSFGSNHYYSDFSSYEMKNHIYYPERPERKAALAIPFPKDVTHHIKVELPNTFTLDTEKDTKKISHEDFSFKRSVAIQKNSMDLNFDYKVHDKEVDVEKLPSYYESLLELQNNLNYRLVFPANKSQQKQQRKKRLQNLIKG</sequence>
<reference evidence="3 4" key="1">
    <citation type="submission" date="2015-02" db="EMBL/GenBank/DDBJ databases">
        <title>Complete genome sequence of Kangiella geojedonensis strain YCS-5T.</title>
        <authorList>
            <person name="Kim K.M."/>
        </authorList>
    </citation>
    <scope>NUCLEOTIDE SEQUENCE [LARGE SCALE GENOMIC DNA]</scope>
    <source>
        <strain evidence="3 4">YCS-5</strain>
    </source>
</reference>
<dbReference type="Gene3D" id="3.10.620.30">
    <property type="match status" value="1"/>
</dbReference>
<protein>
    <recommendedName>
        <fullName evidence="5">DUF3857 domain-containing protein</fullName>
    </recommendedName>
</protein>
<dbReference type="RefSeq" id="WP_046560824.1">
    <property type="nucleotide sequence ID" value="NZ_CP010975.1"/>
</dbReference>
<evidence type="ECO:0000313" key="3">
    <source>
        <dbReference type="EMBL" id="AKE51662.1"/>
    </source>
</evidence>
<feature type="domain" description="DUF3857" evidence="2">
    <location>
        <begin position="73"/>
        <end position="232"/>
    </location>
</feature>
<organism evidence="3 4">
    <name type="scientific">Kangiella geojedonensis</name>
    <dbReference type="NCBI Taxonomy" id="914150"/>
    <lineage>
        <taxon>Bacteria</taxon>
        <taxon>Pseudomonadati</taxon>
        <taxon>Pseudomonadota</taxon>
        <taxon>Gammaproteobacteria</taxon>
        <taxon>Kangiellales</taxon>
        <taxon>Kangiellaceae</taxon>
        <taxon>Kangiella</taxon>
    </lineage>
</organism>
<dbReference type="Pfam" id="PF12969">
    <property type="entry name" value="DUF3857"/>
    <property type="match status" value="1"/>
</dbReference>
<name>A0A0F6TPJ7_9GAMM</name>
<dbReference type="EMBL" id="CP010975">
    <property type="protein sequence ID" value="AKE51662.1"/>
    <property type="molecule type" value="Genomic_DNA"/>
</dbReference>
<evidence type="ECO:0000313" key="4">
    <source>
        <dbReference type="Proteomes" id="UP000034071"/>
    </source>
</evidence>
<feature type="domain" description="Transglutaminase-like" evidence="1">
    <location>
        <begin position="291"/>
        <end position="394"/>
    </location>
</feature>
<dbReference type="STRING" id="914150.TQ33_0685"/>
<dbReference type="AlphaFoldDB" id="A0A0F6TPJ7"/>
<dbReference type="KEGG" id="kge:TQ33_0685"/>
<evidence type="ECO:0000259" key="2">
    <source>
        <dbReference type="Pfam" id="PF12969"/>
    </source>
</evidence>